<name>A0A9W4T5V4_9GLOM</name>
<comment type="caution">
    <text evidence="1">The sequence shown here is derived from an EMBL/GenBank/DDBJ whole genome shotgun (WGS) entry which is preliminary data.</text>
</comment>
<organism evidence="1 2">
    <name type="scientific">Funneliformis geosporum</name>
    <dbReference type="NCBI Taxonomy" id="1117311"/>
    <lineage>
        <taxon>Eukaryota</taxon>
        <taxon>Fungi</taxon>
        <taxon>Fungi incertae sedis</taxon>
        <taxon>Mucoromycota</taxon>
        <taxon>Glomeromycotina</taxon>
        <taxon>Glomeromycetes</taxon>
        <taxon>Glomerales</taxon>
        <taxon>Glomeraceae</taxon>
        <taxon>Funneliformis</taxon>
    </lineage>
</organism>
<evidence type="ECO:0000313" key="1">
    <source>
        <dbReference type="EMBL" id="CAI2193204.1"/>
    </source>
</evidence>
<proteinExistence type="predicted"/>
<gene>
    <name evidence="1" type="ORF">FWILDA_LOCUS15957</name>
</gene>
<dbReference type="Proteomes" id="UP001153678">
    <property type="component" value="Unassembled WGS sequence"/>
</dbReference>
<protein>
    <submittedName>
        <fullName evidence="1">16248_t:CDS:1</fullName>
    </submittedName>
</protein>
<dbReference type="AlphaFoldDB" id="A0A9W4T5V4"/>
<keyword evidence="2" id="KW-1185">Reference proteome</keyword>
<reference evidence="1" key="1">
    <citation type="submission" date="2022-08" db="EMBL/GenBank/DDBJ databases">
        <authorList>
            <person name="Kallberg Y."/>
            <person name="Tangrot J."/>
            <person name="Rosling A."/>
        </authorList>
    </citation>
    <scope>NUCLEOTIDE SEQUENCE</scope>
    <source>
        <strain evidence="1">Wild A</strain>
    </source>
</reference>
<sequence length="102" mass="11474">NVISGEMMGNLPIIPPIPPNDLKRTIENAQDSDFDLDELASEMEIVTGNQYTVCTSIMVVYALAKEGKNWNETDLILLLVVRDEFTKVKRSLLSLEYVSLDK</sequence>
<feature type="non-terminal residue" evidence="1">
    <location>
        <position position="102"/>
    </location>
</feature>
<evidence type="ECO:0000313" key="2">
    <source>
        <dbReference type="Proteomes" id="UP001153678"/>
    </source>
</evidence>
<dbReference type="EMBL" id="CAMKVN010009220">
    <property type="protein sequence ID" value="CAI2193204.1"/>
    <property type="molecule type" value="Genomic_DNA"/>
</dbReference>
<accession>A0A9W4T5V4</accession>